<evidence type="ECO:0000256" key="1">
    <source>
        <dbReference type="SAM" id="SignalP"/>
    </source>
</evidence>
<dbReference type="RefSeq" id="WP_201428731.1">
    <property type="nucleotide sequence ID" value="NZ_JAEQMG010000171.1"/>
</dbReference>
<reference evidence="2" key="1">
    <citation type="submission" date="2021-01" db="EMBL/GenBank/DDBJ databases">
        <title>Genome public.</title>
        <authorList>
            <person name="Liu C."/>
            <person name="Sun Q."/>
        </authorList>
    </citation>
    <scope>NUCLEOTIDE SEQUENCE</scope>
    <source>
        <strain evidence="2">M6</strain>
    </source>
</reference>
<dbReference type="PROSITE" id="PS51257">
    <property type="entry name" value="PROKAR_LIPOPROTEIN"/>
    <property type="match status" value="1"/>
</dbReference>
<dbReference type="EMBL" id="JAEQMG010000171">
    <property type="protein sequence ID" value="MBK6090039.1"/>
    <property type="molecule type" value="Genomic_DNA"/>
</dbReference>
<keyword evidence="1" id="KW-0732">Signal</keyword>
<evidence type="ECO:0000313" key="2">
    <source>
        <dbReference type="EMBL" id="MBK6090039.1"/>
    </source>
</evidence>
<comment type="caution">
    <text evidence="2">The sequence shown here is derived from an EMBL/GenBank/DDBJ whole genome shotgun (WGS) entry which is preliminary data.</text>
</comment>
<sequence length="147" mass="16180">MMKRIVCLLTALIQMAVVLTGCQSDTVLLTTAGGTQIDMNRQDITGIKCAGSVNGEQDFLIEGEEAQQLFDYIRGLCTGESETPEPSANLIHLNFSTTLDSETAWLGDYTVQDNGMILFLTSPVDSYMHTFTCDKNEYDAILKLVQL</sequence>
<protein>
    <recommendedName>
        <fullName evidence="4">DUF4362 domain-containing protein</fullName>
    </recommendedName>
</protein>
<feature type="signal peptide" evidence="1">
    <location>
        <begin position="1"/>
        <end position="16"/>
    </location>
</feature>
<evidence type="ECO:0008006" key="4">
    <source>
        <dbReference type="Google" id="ProtNLM"/>
    </source>
</evidence>
<organism evidence="2 3">
    <name type="scientific">Ruminococcus difficilis</name>
    <dbReference type="NCBI Taxonomy" id="2763069"/>
    <lineage>
        <taxon>Bacteria</taxon>
        <taxon>Bacillati</taxon>
        <taxon>Bacillota</taxon>
        <taxon>Clostridia</taxon>
        <taxon>Eubacteriales</taxon>
        <taxon>Oscillospiraceae</taxon>
        <taxon>Ruminococcus</taxon>
    </lineage>
</organism>
<proteinExistence type="predicted"/>
<dbReference type="Proteomes" id="UP000633365">
    <property type="component" value="Unassembled WGS sequence"/>
</dbReference>
<name>A0A934WUC1_9FIRM</name>
<keyword evidence="3" id="KW-1185">Reference proteome</keyword>
<feature type="chain" id="PRO_5038885560" description="DUF4362 domain-containing protein" evidence="1">
    <location>
        <begin position="17"/>
        <end position="147"/>
    </location>
</feature>
<dbReference type="AlphaFoldDB" id="A0A934WUC1"/>
<evidence type="ECO:0000313" key="3">
    <source>
        <dbReference type="Proteomes" id="UP000633365"/>
    </source>
</evidence>
<accession>A0A934WUC1</accession>
<gene>
    <name evidence="2" type="ORF">JKK62_15545</name>
</gene>